<feature type="binding site" evidence="6">
    <location>
        <position position="286"/>
    </location>
    <ligand>
        <name>Mg(2+)</name>
        <dbReference type="ChEBI" id="CHEBI:18420"/>
        <label>1</label>
    </ligand>
</feature>
<dbReference type="AlphaFoldDB" id="A0A9N8VQ48"/>
<dbReference type="GO" id="GO:0008081">
    <property type="term" value="F:phosphoric diester hydrolase activity"/>
    <property type="evidence" value="ECO:0007669"/>
    <property type="project" value="TreeGrafter"/>
</dbReference>
<keyword evidence="2 6" id="KW-0479">Metal-binding</keyword>
<feature type="region of interest" description="Disordered" evidence="9">
    <location>
        <begin position="1"/>
        <end position="42"/>
    </location>
</feature>
<evidence type="ECO:0000256" key="2">
    <source>
        <dbReference type="ARBA" id="ARBA00022723"/>
    </source>
</evidence>
<evidence type="ECO:0000259" key="10">
    <source>
        <dbReference type="Pfam" id="PF03372"/>
    </source>
</evidence>
<evidence type="ECO:0000256" key="9">
    <source>
        <dbReference type="SAM" id="MobiDB-lite"/>
    </source>
</evidence>
<feature type="active site" evidence="5">
    <location>
        <position position="170"/>
    </location>
</feature>
<dbReference type="GO" id="GO:0046872">
    <property type="term" value="F:metal ion binding"/>
    <property type="evidence" value="ECO:0007669"/>
    <property type="project" value="UniProtKB-KW"/>
</dbReference>
<keyword evidence="12" id="KW-1185">Reference proteome</keyword>
<feature type="site" description="Interaction with DNA substrate" evidence="7">
    <location>
        <position position="286"/>
    </location>
</feature>
<keyword evidence="8" id="KW-0234">DNA repair</keyword>
<keyword evidence="3" id="KW-0378">Hydrolase</keyword>
<feature type="binding site" evidence="6">
    <location>
        <position position="209"/>
    </location>
    <ligand>
        <name>Mg(2+)</name>
        <dbReference type="ChEBI" id="CHEBI:18420"/>
        <label>1</label>
    </ligand>
</feature>
<proteinExistence type="inferred from homology"/>
<feature type="active site" description="Proton donor/acceptor" evidence="5">
    <location>
        <position position="209"/>
    </location>
</feature>
<feature type="binding site" evidence="6">
    <location>
        <position position="96"/>
    </location>
    <ligand>
        <name>Mg(2+)</name>
        <dbReference type="ChEBI" id="CHEBI:18420"/>
        <label>1</label>
    </ligand>
</feature>
<evidence type="ECO:0000256" key="4">
    <source>
        <dbReference type="ARBA" id="ARBA00022842"/>
    </source>
</evidence>
<feature type="domain" description="Endonuclease/exonuclease/phosphatase" evidence="10">
    <location>
        <begin position="65"/>
        <end position="286"/>
    </location>
</feature>
<sequence length="298" mass="33768">MEKATKSNSKKRLTEESEEMSSDKVEVSSTKPELKKVKTTTSVPVNTKMPEKLEFQKPSGTITFASWNVGGLKAALKKGYHTYVEAEDADILCLQETKVNEKEFNAIDTKKYKYHWWGFEEKKGYGGIAVFSKIEPVSVAFGLSTHPTPEITKGRVITLEFKTLYYVAVYVPNAGEKLVRLKERVTWDEAMERYLRQLDEKKPVIWAGDMNVAHKEIDLARPKTNQRTAGFTIEERSGFDKILNGGNNCRAKGIGWRLDYHIVSKRLLDRVIESEIRGECYGASDHVPIVLVLSGELI</sequence>
<dbReference type="InterPro" id="IPR020847">
    <property type="entry name" value="AP_endonuclease_F1_BS"/>
</dbReference>
<reference evidence="11" key="1">
    <citation type="submission" date="2021-06" db="EMBL/GenBank/DDBJ databases">
        <authorList>
            <person name="Kallberg Y."/>
            <person name="Tangrot J."/>
            <person name="Rosling A."/>
        </authorList>
    </citation>
    <scope>NUCLEOTIDE SEQUENCE</scope>
    <source>
        <strain evidence="11">FL966</strain>
    </source>
</reference>
<dbReference type="GO" id="GO:0005634">
    <property type="term" value="C:nucleus"/>
    <property type="evidence" value="ECO:0007669"/>
    <property type="project" value="TreeGrafter"/>
</dbReference>
<dbReference type="InterPro" id="IPR004808">
    <property type="entry name" value="AP_endonuc_1"/>
</dbReference>
<gene>
    <name evidence="11" type="ORF">CPELLU_LOCUS510</name>
</gene>
<feature type="site" description="Important for catalytic activity" evidence="7">
    <location>
        <position position="259"/>
    </location>
</feature>
<dbReference type="InterPro" id="IPR005135">
    <property type="entry name" value="Endo/exonuclease/phosphatase"/>
</dbReference>
<protein>
    <submittedName>
        <fullName evidence="11">24588_t:CDS:1</fullName>
    </submittedName>
</protein>
<dbReference type="PROSITE" id="PS51435">
    <property type="entry name" value="AP_NUCLEASE_F1_4"/>
    <property type="match status" value="1"/>
</dbReference>
<comment type="cofactor">
    <cofactor evidence="6 8">
        <name>Mg(2+)</name>
        <dbReference type="ChEBI" id="CHEBI:18420"/>
    </cofactor>
    <cofactor evidence="6 8">
        <name>Mn(2+)</name>
        <dbReference type="ChEBI" id="CHEBI:29035"/>
    </cofactor>
    <text evidence="6 8">Probably binds two magnesium or manganese ions per subunit.</text>
</comment>
<dbReference type="InterPro" id="IPR036691">
    <property type="entry name" value="Endo/exonu/phosph_ase_sf"/>
</dbReference>
<keyword evidence="8" id="KW-0227">DNA damage</keyword>
<evidence type="ECO:0000256" key="1">
    <source>
        <dbReference type="ARBA" id="ARBA00007092"/>
    </source>
</evidence>
<dbReference type="Pfam" id="PF03372">
    <property type="entry name" value="Exo_endo_phos"/>
    <property type="match status" value="1"/>
</dbReference>
<evidence type="ECO:0000313" key="12">
    <source>
        <dbReference type="Proteomes" id="UP000789759"/>
    </source>
</evidence>
<accession>A0A9N8VQ48</accession>
<evidence type="ECO:0000256" key="3">
    <source>
        <dbReference type="ARBA" id="ARBA00022801"/>
    </source>
</evidence>
<evidence type="ECO:0000256" key="8">
    <source>
        <dbReference type="RuleBase" id="RU362131"/>
    </source>
</evidence>
<dbReference type="NCBIfam" id="TIGR00633">
    <property type="entry name" value="xth"/>
    <property type="match status" value="1"/>
</dbReference>
<dbReference type="CDD" id="cd09087">
    <property type="entry name" value="Ape1-like_AP-endo"/>
    <property type="match status" value="1"/>
</dbReference>
<evidence type="ECO:0000256" key="5">
    <source>
        <dbReference type="PIRSR" id="PIRSR604808-1"/>
    </source>
</evidence>
<dbReference type="GO" id="GO:0003677">
    <property type="term" value="F:DNA binding"/>
    <property type="evidence" value="ECO:0007669"/>
    <property type="project" value="InterPro"/>
</dbReference>
<feature type="binding site" evidence="6">
    <location>
        <position position="211"/>
    </location>
    <ligand>
        <name>Mg(2+)</name>
        <dbReference type="ChEBI" id="CHEBI:18420"/>
        <label>1</label>
    </ligand>
</feature>
<dbReference type="SUPFAM" id="SSF56219">
    <property type="entry name" value="DNase I-like"/>
    <property type="match status" value="1"/>
</dbReference>
<dbReference type="EMBL" id="CAJVQA010000146">
    <property type="protein sequence ID" value="CAG8458545.1"/>
    <property type="molecule type" value="Genomic_DNA"/>
</dbReference>
<dbReference type="PANTHER" id="PTHR22748">
    <property type="entry name" value="AP ENDONUCLEASE"/>
    <property type="match status" value="1"/>
</dbReference>
<dbReference type="GO" id="GO:0003906">
    <property type="term" value="F:DNA-(apurinic or apyrimidinic site) endonuclease activity"/>
    <property type="evidence" value="ECO:0007669"/>
    <property type="project" value="TreeGrafter"/>
</dbReference>
<comment type="caution">
    <text evidence="11">The sequence shown here is derived from an EMBL/GenBank/DDBJ whole genome shotgun (WGS) entry which is preliminary data.</text>
</comment>
<dbReference type="GO" id="GO:0008311">
    <property type="term" value="F:double-stranded DNA 3'-5' DNA exonuclease activity"/>
    <property type="evidence" value="ECO:0007669"/>
    <property type="project" value="TreeGrafter"/>
</dbReference>
<feature type="site" description="Transition state stabilizer" evidence="7">
    <location>
        <position position="211"/>
    </location>
</feature>
<dbReference type="Gene3D" id="3.60.10.10">
    <property type="entry name" value="Endonuclease/exonuclease/phosphatase"/>
    <property type="match status" value="1"/>
</dbReference>
<dbReference type="PROSITE" id="PS00726">
    <property type="entry name" value="AP_NUCLEASE_F1_1"/>
    <property type="match status" value="1"/>
</dbReference>
<evidence type="ECO:0000256" key="7">
    <source>
        <dbReference type="PIRSR" id="PIRSR604808-3"/>
    </source>
</evidence>
<evidence type="ECO:0000256" key="6">
    <source>
        <dbReference type="PIRSR" id="PIRSR604808-2"/>
    </source>
</evidence>
<keyword evidence="6" id="KW-0464">Manganese</keyword>
<evidence type="ECO:0000313" key="11">
    <source>
        <dbReference type="EMBL" id="CAG8458545.1"/>
    </source>
</evidence>
<dbReference type="OrthoDB" id="498125at2759"/>
<feature type="active site" description="Proton acceptor" evidence="5">
    <location>
        <position position="286"/>
    </location>
</feature>
<feature type="binding site" evidence="6">
    <location>
        <position position="68"/>
    </location>
    <ligand>
        <name>Mg(2+)</name>
        <dbReference type="ChEBI" id="CHEBI:18420"/>
        <label>1</label>
    </ligand>
</feature>
<name>A0A9N8VQ48_9GLOM</name>
<dbReference type="GO" id="GO:0006284">
    <property type="term" value="P:base-excision repair"/>
    <property type="evidence" value="ECO:0007669"/>
    <property type="project" value="TreeGrafter"/>
</dbReference>
<comment type="similarity">
    <text evidence="1 8">Belongs to the DNA repair enzymes AP/ExoA family.</text>
</comment>
<dbReference type="PANTHER" id="PTHR22748:SF6">
    <property type="entry name" value="DNA-(APURINIC OR APYRIMIDINIC SITE) ENDONUCLEASE"/>
    <property type="match status" value="1"/>
</dbReference>
<organism evidence="11 12">
    <name type="scientific">Cetraspora pellucida</name>
    <dbReference type="NCBI Taxonomy" id="1433469"/>
    <lineage>
        <taxon>Eukaryota</taxon>
        <taxon>Fungi</taxon>
        <taxon>Fungi incertae sedis</taxon>
        <taxon>Mucoromycota</taxon>
        <taxon>Glomeromycotina</taxon>
        <taxon>Glomeromycetes</taxon>
        <taxon>Diversisporales</taxon>
        <taxon>Gigasporaceae</taxon>
        <taxon>Cetraspora</taxon>
    </lineage>
</organism>
<feature type="binding site" evidence="6">
    <location>
        <position position="285"/>
    </location>
    <ligand>
        <name>Mg(2+)</name>
        <dbReference type="ChEBI" id="CHEBI:18420"/>
        <label>1</label>
    </ligand>
</feature>
<dbReference type="Proteomes" id="UP000789759">
    <property type="component" value="Unassembled WGS sequence"/>
</dbReference>
<feature type="compositionally biased region" description="Basic and acidic residues" evidence="9">
    <location>
        <begin position="21"/>
        <end position="36"/>
    </location>
</feature>
<keyword evidence="4 6" id="KW-0460">Magnesium</keyword>